<sequence length="278" mass="30153">HITVTVNIDSTYRGSLEVFLASPSGVRSQLAAPRRSDSAKEGLKNWTFSSVKHWDESPVGNWTLLVRNTVAGAKGSFKDWQLTLWGENTDAPPEPQRPIMYPEIPPRVARELKSKLGTNVTFPSGSLVAPYAGDGRPLLDQQQGDEELRFTLGQTIGISVFSVAISGILAMLGYIVLRRIIRGQKSGSLWTPLGDKLSGGSGRQGGYDSAADGERGRLRPESFELDEVIVAGPAITSSNSDEYLQIHGEGEQEAQLVKMTAFNKQQQQQPSPSTIDSG</sequence>
<reference evidence="1" key="1">
    <citation type="submission" date="2022-06" db="EMBL/GenBank/DDBJ databases">
        <title>Phylogenomic reconstructions and comparative analyses of Kickxellomycotina fungi.</title>
        <authorList>
            <person name="Reynolds N.K."/>
            <person name="Stajich J.E."/>
            <person name="Barry K."/>
            <person name="Grigoriev I.V."/>
            <person name="Crous P."/>
            <person name="Smith M.E."/>
        </authorList>
    </citation>
    <scope>NUCLEOTIDE SEQUENCE</scope>
    <source>
        <strain evidence="1">RSA 2271</strain>
    </source>
</reference>
<evidence type="ECO:0000313" key="1">
    <source>
        <dbReference type="EMBL" id="KAJ1676784.1"/>
    </source>
</evidence>
<gene>
    <name evidence="1" type="primary">KEX2_1</name>
    <name evidence="1" type="ORF">EV182_007508</name>
</gene>
<evidence type="ECO:0000313" key="2">
    <source>
        <dbReference type="Proteomes" id="UP001145114"/>
    </source>
</evidence>
<comment type="caution">
    <text evidence="1">The sequence shown here is derived from an EMBL/GenBank/DDBJ whole genome shotgun (WGS) entry which is preliminary data.</text>
</comment>
<proteinExistence type="predicted"/>
<name>A0ACC1HJU7_9FUNG</name>
<dbReference type="Proteomes" id="UP001145114">
    <property type="component" value="Unassembled WGS sequence"/>
</dbReference>
<dbReference type="EC" id="3.4.21.61" evidence="1"/>
<accession>A0ACC1HJU7</accession>
<organism evidence="1 2">
    <name type="scientific">Spiromyces aspiralis</name>
    <dbReference type="NCBI Taxonomy" id="68401"/>
    <lineage>
        <taxon>Eukaryota</taxon>
        <taxon>Fungi</taxon>
        <taxon>Fungi incertae sedis</taxon>
        <taxon>Zoopagomycota</taxon>
        <taxon>Kickxellomycotina</taxon>
        <taxon>Kickxellomycetes</taxon>
        <taxon>Kickxellales</taxon>
        <taxon>Kickxellaceae</taxon>
        <taxon>Spiromyces</taxon>
    </lineage>
</organism>
<protein>
    <submittedName>
        <fullName evidence="1">Pheromone processing endoprotease</fullName>
        <ecNumber evidence="1">3.4.21.61</ecNumber>
    </submittedName>
</protein>
<dbReference type="EMBL" id="JAMZIH010003500">
    <property type="protein sequence ID" value="KAJ1676784.1"/>
    <property type="molecule type" value="Genomic_DNA"/>
</dbReference>
<keyword evidence="2" id="KW-1185">Reference proteome</keyword>
<keyword evidence="1" id="KW-0378">Hydrolase</keyword>
<feature type="non-terminal residue" evidence="1">
    <location>
        <position position="278"/>
    </location>
</feature>
<feature type="non-terminal residue" evidence="1">
    <location>
        <position position="1"/>
    </location>
</feature>